<dbReference type="EMBL" id="BGPR01068392">
    <property type="protein sequence ID" value="GBO42360.1"/>
    <property type="molecule type" value="Genomic_DNA"/>
</dbReference>
<organism evidence="1 3">
    <name type="scientific">Araneus ventricosus</name>
    <name type="common">Orbweaver spider</name>
    <name type="synonym">Epeira ventricosa</name>
    <dbReference type="NCBI Taxonomy" id="182803"/>
    <lineage>
        <taxon>Eukaryota</taxon>
        <taxon>Metazoa</taxon>
        <taxon>Ecdysozoa</taxon>
        <taxon>Arthropoda</taxon>
        <taxon>Chelicerata</taxon>
        <taxon>Arachnida</taxon>
        <taxon>Araneae</taxon>
        <taxon>Araneomorphae</taxon>
        <taxon>Entelegynae</taxon>
        <taxon>Araneoidea</taxon>
        <taxon>Araneidae</taxon>
        <taxon>Araneus</taxon>
    </lineage>
</organism>
<reference evidence="1 3" key="1">
    <citation type="journal article" date="2019" name="Sci. Rep.">
        <title>Orb-weaving spider Araneus ventricosus genome elucidates the spidroin gene catalogue.</title>
        <authorList>
            <person name="Kono N."/>
            <person name="Nakamura H."/>
            <person name="Ohtoshi R."/>
            <person name="Moran D.A.P."/>
            <person name="Shinohara A."/>
            <person name="Yoshida Y."/>
            <person name="Fujiwara M."/>
            <person name="Mori M."/>
            <person name="Tomita M."/>
            <person name="Arakawa K."/>
        </authorList>
    </citation>
    <scope>NUCLEOTIDE SEQUENCE [LARGE SCALE GENOMIC DNA]</scope>
</reference>
<gene>
    <name evidence="1" type="ORF">AVEN_141492_1</name>
    <name evidence="2" type="ORF">AVEN_166159_1</name>
</gene>
<evidence type="ECO:0000313" key="2">
    <source>
        <dbReference type="EMBL" id="GBO42360.1"/>
    </source>
</evidence>
<keyword evidence="3" id="KW-1185">Reference proteome</keyword>
<evidence type="ECO:0000313" key="3">
    <source>
        <dbReference type="Proteomes" id="UP000499080"/>
    </source>
</evidence>
<name>A0A4Y2X092_ARAVE</name>
<dbReference type="AlphaFoldDB" id="A0A4Y2X092"/>
<sequence length="181" mass="20325">MCVPFRDQLNYYRLEHAKCLAALPMPIFHCVYQHAYKAIDKPAPIRNSHGVTMTNNTCDFVIMYLTSCMRFVTAFLTLSYRARRSGAVTAEISAEAPTSMRFRTLQGTLQAMASKGPMPISSLLDDCAIESYASRLDGSAGNKHLMSGNKWRRLMCRVSNHKDKCNYPCVAQAHEARDTTC</sequence>
<dbReference type="EMBL" id="BGPR01068389">
    <property type="protein sequence ID" value="GBO42354.1"/>
    <property type="molecule type" value="Genomic_DNA"/>
</dbReference>
<comment type="caution">
    <text evidence="1">The sequence shown here is derived from an EMBL/GenBank/DDBJ whole genome shotgun (WGS) entry which is preliminary data.</text>
</comment>
<protein>
    <submittedName>
        <fullName evidence="1">Uncharacterized protein</fullName>
    </submittedName>
</protein>
<dbReference type="Proteomes" id="UP000499080">
    <property type="component" value="Unassembled WGS sequence"/>
</dbReference>
<proteinExistence type="predicted"/>
<evidence type="ECO:0000313" key="1">
    <source>
        <dbReference type="EMBL" id="GBO42354.1"/>
    </source>
</evidence>
<accession>A0A4Y2X092</accession>